<feature type="transmembrane region" description="Helical" evidence="2">
    <location>
        <begin position="253"/>
        <end position="272"/>
    </location>
</feature>
<feature type="domain" description="Polymerase nucleotidyl transferase" evidence="3">
    <location>
        <begin position="806"/>
        <end position="865"/>
    </location>
</feature>
<organism evidence="5 6">
    <name type="scientific">Actinia tenebrosa</name>
    <name type="common">Australian red waratah sea anemone</name>
    <dbReference type="NCBI Taxonomy" id="6105"/>
    <lineage>
        <taxon>Eukaryota</taxon>
        <taxon>Metazoa</taxon>
        <taxon>Cnidaria</taxon>
        <taxon>Anthozoa</taxon>
        <taxon>Hexacorallia</taxon>
        <taxon>Actiniaria</taxon>
        <taxon>Actiniidae</taxon>
        <taxon>Actinia</taxon>
    </lineage>
</organism>
<feature type="domain" description="2'-5'-oligoadenylate synthetase 1" evidence="4">
    <location>
        <begin position="96"/>
        <end position="241"/>
    </location>
</feature>
<evidence type="ECO:0000313" key="6">
    <source>
        <dbReference type="RefSeq" id="XP_031550004.1"/>
    </source>
</evidence>
<dbReference type="OrthoDB" id="9978031at2759"/>
<dbReference type="GO" id="GO:0003725">
    <property type="term" value="F:double-stranded RNA binding"/>
    <property type="evidence" value="ECO:0007669"/>
    <property type="project" value="TreeGrafter"/>
</dbReference>
<dbReference type="InterPro" id="IPR043519">
    <property type="entry name" value="NT_sf"/>
</dbReference>
<accession>A0A6P8H0P3</accession>
<dbReference type="GO" id="GO:0001730">
    <property type="term" value="F:2'-5'-oligoadenylate synthetase activity"/>
    <property type="evidence" value="ECO:0007669"/>
    <property type="project" value="TreeGrafter"/>
</dbReference>
<dbReference type="SUPFAM" id="SSF81301">
    <property type="entry name" value="Nucleotidyltransferase"/>
    <property type="match status" value="2"/>
</dbReference>
<keyword evidence="2" id="KW-0472">Membrane</keyword>
<dbReference type="PANTHER" id="PTHR11258:SF11">
    <property type="entry name" value="C2H2-TYPE DOMAIN-CONTAINING PROTEIN"/>
    <property type="match status" value="1"/>
</dbReference>
<dbReference type="InParanoid" id="A0A6P8H0P3"/>
<dbReference type="InterPro" id="IPR002934">
    <property type="entry name" value="Polymerase_NTP_transf_dom"/>
</dbReference>
<gene>
    <name evidence="6" type="primary">LOC116287464</name>
</gene>
<dbReference type="Proteomes" id="UP000515163">
    <property type="component" value="Unplaced"/>
</dbReference>
<name>A0A6P8H0P3_ACTTE</name>
<dbReference type="Gene3D" id="1.10.1410.20">
    <property type="entry name" value="2'-5'-oligoadenylate synthetase 1, domain 2"/>
    <property type="match status" value="4"/>
</dbReference>
<feature type="domain" description="2'-5'-oligoadenylate synthetase 1" evidence="4">
    <location>
        <begin position="609"/>
        <end position="669"/>
    </location>
</feature>
<dbReference type="GeneID" id="116287464"/>
<keyword evidence="2" id="KW-0812">Transmembrane</keyword>
<dbReference type="FunCoup" id="A0A6P8H0P3">
    <property type="interactions" value="527"/>
</dbReference>
<evidence type="ECO:0000256" key="1">
    <source>
        <dbReference type="ARBA" id="ARBA00009526"/>
    </source>
</evidence>
<sequence>MNGVRDARDLKEKIGGILAQLCDFLNKNPLKKRGWGIRIIRDNRFMVQIEMRHLNRNKAVEVDILPTFDAAVNNGNSLRKLYRSMALYDYDTQQFCSAALATLQRDFIKTKPTKLKSLIRLVKHWCKMYLPWEYGQPRVPNSYLLELLTISVWENAGSQHSFPTALLFKDVMEALYNHRQLNVKWNTYYSLSGNLSGGKPCIMDPANPYNNVYDVVGDWKRVKRVARETLKKPLLRDYSRSVLDTDNSRSPNCCILFILLLLICLFLFYSILSPGDAELLIVQTAVQVARTHTTVLVCNDTDLLVLLIYHGQMNVATGNICVQPESLPPTYAAACFHSLSVYHQVQHWKGTNLPPQEWGWEMIMKGGNAPTCLLPMHCHCWKSYATLGKLQTDKEQVKEVMIIYHRDKYTTKDAFQRENCGIFFDSYQAEVSLEALAYKSSPYDDFRELRPAYLDKFIAEQLQPDEEFHSLFYNALDKLCRYLHQYMRPPTVKRLLKGGSMGKGTALKGRSDLDCILVMNGVRDARDLNEKISEILNQLRRLLSTDPLIDQGWRIMITRVNDFMVTIKMKHYRWSESVEVDILPTFDADVYRKDSRDQLYNSMALYDRYTEALCSAALAELQRDFIKQRPAKLKNLIRLVKHWCKTYLPLEYDGQPRVPNSYLLELLTISDPQCRDLTRRRIKGKWPCIMDPANPYANVYEVVRDWKRVERVARETLRKPLLRNYRSSVLDTRDEDEEEVYEESSSASYCFDFRNAKIAPKRKSHFLNKLISAELQTNKEFRDLISNATNDLCHHIQHNCDYSANRMIKGGSLGKGTALKGTSDLDCVLVLNEMKNVEDLIHDIDEVKGDLKSCLDTLPARSAHQHGWKITFERMTPFSVQFTMTKISSPSGVVEVDLLPTFNIPESDLNEIYREMRLKNANTRRYYSAALTELQRDFVKELPARIKDLIRLVKYWCKRFVKQGNIAHAPSSYLLELITIHAWEKVDKPTTINMAIAFKAVMEELNNYQNLNAVWHRYYQENQEMSDHKLPRVIDPANPYNNLCDGVDWMEVARIAEETMRKPLFQDIPITSHWCRGPPPRPSRRRRLRQMTALCYASDDEFNDFRF</sequence>
<dbReference type="GO" id="GO:0005654">
    <property type="term" value="C:nucleoplasm"/>
    <property type="evidence" value="ECO:0007669"/>
    <property type="project" value="TreeGrafter"/>
</dbReference>
<dbReference type="CDD" id="cd05400">
    <property type="entry name" value="NT_2-5OAS_ClassI-CCAase"/>
    <property type="match status" value="1"/>
</dbReference>
<dbReference type="KEGG" id="aten:116287464"/>
<dbReference type="InterPro" id="IPR018952">
    <property type="entry name" value="2-5-oligoAdlate_synth_1_dom2/C"/>
</dbReference>
<keyword evidence="2" id="KW-1133">Transmembrane helix</keyword>
<dbReference type="AlphaFoldDB" id="A0A6P8H0P3"/>
<dbReference type="Pfam" id="PF01909">
    <property type="entry name" value="NTP_transf_2"/>
    <property type="match status" value="1"/>
</dbReference>
<feature type="domain" description="2'-5'-oligoadenylate synthetase 1" evidence="4">
    <location>
        <begin position="911"/>
        <end position="1067"/>
    </location>
</feature>
<dbReference type="GO" id="GO:0016020">
    <property type="term" value="C:membrane"/>
    <property type="evidence" value="ECO:0007669"/>
    <property type="project" value="TreeGrafter"/>
</dbReference>
<dbReference type="RefSeq" id="XP_031550004.1">
    <property type="nucleotide sequence ID" value="XM_031694144.1"/>
</dbReference>
<dbReference type="InterPro" id="IPR006116">
    <property type="entry name" value="NT_2-5OAS_ClassI-CCAase"/>
</dbReference>
<dbReference type="PANTHER" id="PTHR11258">
    <property type="entry name" value="2-5 OLIGOADENYLATE SYNTHETASE"/>
    <property type="match status" value="1"/>
</dbReference>
<comment type="similarity">
    <text evidence="1">Belongs to the 2-5A synthase family.</text>
</comment>
<proteinExistence type="inferred from homology"/>
<dbReference type="PROSITE" id="PS50152">
    <property type="entry name" value="25A_SYNTH_3"/>
    <property type="match status" value="2"/>
</dbReference>
<dbReference type="Gene3D" id="3.30.460.10">
    <property type="entry name" value="Beta Polymerase, domain 2"/>
    <property type="match status" value="2"/>
</dbReference>
<evidence type="ECO:0000259" key="3">
    <source>
        <dbReference type="Pfam" id="PF01909"/>
    </source>
</evidence>
<keyword evidence="5" id="KW-1185">Reference proteome</keyword>
<evidence type="ECO:0000259" key="4">
    <source>
        <dbReference type="Pfam" id="PF10421"/>
    </source>
</evidence>
<protein>
    <submittedName>
        <fullName evidence="6">2'-5'-oligoadenylate synthase 3-like</fullName>
    </submittedName>
</protein>
<feature type="domain" description="2'-5'-oligoadenylate synthetase 1" evidence="4">
    <location>
        <begin position="670"/>
        <end position="728"/>
    </location>
</feature>
<evidence type="ECO:0000256" key="2">
    <source>
        <dbReference type="SAM" id="Phobius"/>
    </source>
</evidence>
<dbReference type="GO" id="GO:0005829">
    <property type="term" value="C:cytosol"/>
    <property type="evidence" value="ECO:0007669"/>
    <property type="project" value="TreeGrafter"/>
</dbReference>
<dbReference type="SUPFAM" id="SSF81631">
    <property type="entry name" value="PAP/OAS1 substrate-binding domain"/>
    <property type="match status" value="3"/>
</dbReference>
<reference evidence="6" key="1">
    <citation type="submission" date="2025-08" db="UniProtKB">
        <authorList>
            <consortium name="RefSeq"/>
        </authorList>
    </citation>
    <scope>IDENTIFICATION</scope>
    <source>
        <tissue evidence="6">Tentacle</tissue>
    </source>
</reference>
<evidence type="ECO:0000313" key="5">
    <source>
        <dbReference type="Proteomes" id="UP000515163"/>
    </source>
</evidence>
<dbReference type="Pfam" id="PF10421">
    <property type="entry name" value="OAS1_C"/>
    <property type="match status" value="4"/>
</dbReference>